<accession>A0A2T3NBY8</accession>
<sequence>MARSRKIGALMHKLLIEKEMDGFTVVELRNASISIDDSFVDLDDARRKVYRQILRFMSNNWLRSEGNGQQKRYFQTDDFKTLKKNSDLRSIDTSTPTAPDYSILSHERNQFQGELEIVLGEIEGYQSLYNRFPELESKLSPYLVQARERSAHLLGQINVLTNALKIVSEGSKAC</sequence>
<proteinExistence type="predicted"/>
<dbReference type="OrthoDB" id="5829733at2"/>
<dbReference type="AlphaFoldDB" id="A0A2T3NBY8"/>
<protein>
    <recommendedName>
        <fullName evidence="3">Response regulator</fullName>
    </recommendedName>
</protein>
<comment type="caution">
    <text evidence="1">The sequence shown here is derived from an EMBL/GenBank/DDBJ whole genome shotgun (WGS) entry which is preliminary data.</text>
</comment>
<name>A0A2T3NBY8_9GAMM</name>
<reference evidence="1 2" key="1">
    <citation type="submission" date="2018-03" db="EMBL/GenBank/DDBJ databases">
        <title>Whole genome sequencing of Histamine producing bacteria.</title>
        <authorList>
            <person name="Butler K."/>
        </authorList>
    </citation>
    <scope>NUCLEOTIDE SEQUENCE [LARGE SCALE GENOMIC DNA]</scope>
    <source>
        <strain evidence="1 2">DSM 19138</strain>
    </source>
</reference>
<evidence type="ECO:0000313" key="2">
    <source>
        <dbReference type="Proteomes" id="UP000241346"/>
    </source>
</evidence>
<dbReference type="EMBL" id="PYMB01000007">
    <property type="protein sequence ID" value="PSW11461.1"/>
    <property type="molecule type" value="Genomic_DNA"/>
</dbReference>
<gene>
    <name evidence="1" type="ORF">C9J01_16025</name>
</gene>
<dbReference type="RefSeq" id="WP_107299145.1">
    <property type="nucleotide sequence ID" value="NZ_PYMB01000007.1"/>
</dbReference>
<dbReference type="Proteomes" id="UP000241346">
    <property type="component" value="Unassembled WGS sequence"/>
</dbReference>
<organism evidence="1 2">
    <name type="scientific">Photobacterium rosenbergii</name>
    <dbReference type="NCBI Taxonomy" id="294936"/>
    <lineage>
        <taxon>Bacteria</taxon>
        <taxon>Pseudomonadati</taxon>
        <taxon>Pseudomonadota</taxon>
        <taxon>Gammaproteobacteria</taxon>
        <taxon>Vibrionales</taxon>
        <taxon>Vibrionaceae</taxon>
        <taxon>Photobacterium</taxon>
    </lineage>
</organism>
<evidence type="ECO:0000313" key="1">
    <source>
        <dbReference type="EMBL" id="PSW11461.1"/>
    </source>
</evidence>
<evidence type="ECO:0008006" key="3">
    <source>
        <dbReference type="Google" id="ProtNLM"/>
    </source>
</evidence>